<evidence type="ECO:0000313" key="7">
    <source>
        <dbReference type="Proteomes" id="UP000600101"/>
    </source>
</evidence>
<dbReference type="SUPFAM" id="SSF103473">
    <property type="entry name" value="MFS general substrate transporter"/>
    <property type="match status" value="1"/>
</dbReference>
<feature type="transmembrane region" description="Helical" evidence="4">
    <location>
        <begin position="54"/>
        <end position="77"/>
    </location>
</feature>
<dbReference type="AlphaFoldDB" id="A0A9X0UFT3"/>
<organism evidence="6 7">
    <name type="scientific">Siccirubricoccus deserti</name>
    <dbReference type="NCBI Taxonomy" id="2013562"/>
    <lineage>
        <taxon>Bacteria</taxon>
        <taxon>Pseudomonadati</taxon>
        <taxon>Pseudomonadota</taxon>
        <taxon>Alphaproteobacteria</taxon>
        <taxon>Acetobacterales</taxon>
        <taxon>Roseomonadaceae</taxon>
        <taxon>Siccirubricoccus</taxon>
    </lineage>
</organism>
<dbReference type="Pfam" id="PF07690">
    <property type="entry name" value="MFS_1"/>
    <property type="match status" value="1"/>
</dbReference>
<feature type="transmembrane region" description="Helical" evidence="4">
    <location>
        <begin position="262"/>
        <end position="282"/>
    </location>
</feature>
<dbReference type="EMBL" id="JACOMF010000144">
    <property type="protein sequence ID" value="MBC4019224.1"/>
    <property type="molecule type" value="Genomic_DNA"/>
</dbReference>
<gene>
    <name evidence="6" type="ORF">H7965_28830</name>
</gene>
<keyword evidence="7" id="KW-1185">Reference proteome</keyword>
<evidence type="ECO:0000256" key="4">
    <source>
        <dbReference type="SAM" id="Phobius"/>
    </source>
</evidence>
<dbReference type="Proteomes" id="UP000600101">
    <property type="component" value="Unassembled WGS sequence"/>
</dbReference>
<evidence type="ECO:0000256" key="2">
    <source>
        <dbReference type="ARBA" id="ARBA00022989"/>
    </source>
</evidence>
<dbReference type="InterPro" id="IPR036259">
    <property type="entry name" value="MFS_trans_sf"/>
</dbReference>
<feature type="transmembrane region" description="Helical" evidence="4">
    <location>
        <begin position="380"/>
        <end position="401"/>
    </location>
</feature>
<feature type="domain" description="Major facilitator superfamily (MFS) profile" evidence="5">
    <location>
        <begin position="19"/>
        <end position="403"/>
    </location>
</feature>
<keyword evidence="3 4" id="KW-0472">Membrane</keyword>
<feature type="transmembrane region" description="Helical" evidence="4">
    <location>
        <begin position="313"/>
        <end position="336"/>
    </location>
</feature>
<feature type="transmembrane region" description="Helical" evidence="4">
    <location>
        <begin position="348"/>
        <end position="368"/>
    </location>
</feature>
<accession>A0A9X0UFT3</accession>
<feature type="transmembrane region" description="Helical" evidence="4">
    <location>
        <begin position="143"/>
        <end position="163"/>
    </location>
</feature>
<dbReference type="RefSeq" id="WP_186773945.1">
    <property type="nucleotide sequence ID" value="NZ_JACOMF010000144.1"/>
</dbReference>
<dbReference type="Gene3D" id="1.20.1250.20">
    <property type="entry name" value="MFS general substrate transporter like domains"/>
    <property type="match status" value="2"/>
</dbReference>
<dbReference type="InterPro" id="IPR011701">
    <property type="entry name" value="MFS"/>
</dbReference>
<dbReference type="GO" id="GO:0022857">
    <property type="term" value="F:transmembrane transporter activity"/>
    <property type="evidence" value="ECO:0007669"/>
    <property type="project" value="InterPro"/>
</dbReference>
<proteinExistence type="predicted"/>
<feature type="transmembrane region" description="Helical" evidence="4">
    <location>
        <begin position="83"/>
        <end position="101"/>
    </location>
</feature>
<keyword evidence="2 4" id="KW-1133">Transmembrane helix</keyword>
<feature type="transmembrane region" description="Helical" evidence="4">
    <location>
        <begin position="224"/>
        <end position="250"/>
    </location>
</feature>
<dbReference type="InterPro" id="IPR020846">
    <property type="entry name" value="MFS_dom"/>
</dbReference>
<name>A0A9X0UFT3_9PROT</name>
<evidence type="ECO:0000256" key="3">
    <source>
        <dbReference type="ARBA" id="ARBA00023136"/>
    </source>
</evidence>
<comment type="caution">
    <text evidence="6">The sequence shown here is derived from an EMBL/GenBank/DDBJ whole genome shotgun (WGS) entry which is preliminary data.</text>
</comment>
<dbReference type="PANTHER" id="PTHR11360">
    <property type="entry name" value="MONOCARBOXYLATE TRANSPORTER"/>
    <property type="match status" value="1"/>
</dbReference>
<reference evidence="6" key="1">
    <citation type="submission" date="2020-08" db="EMBL/GenBank/DDBJ databases">
        <authorList>
            <person name="Hu Y."/>
            <person name="Nguyen S.V."/>
            <person name="Li F."/>
            <person name="Fanning S."/>
        </authorList>
    </citation>
    <scope>NUCLEOTIDE SEQUENCE</scope>
    <source>
        <strain evidence="6">SYSU D8009</strain>
    </source>
</reference>
<feature type="transmembrane region" description="Helical" evidence="4">
    <location>
        <begin position="20"/>
        <end position="42"/>
    </location>
</feature>
<feature type="transmembrane region" description="Helical" evidence="4">
    <location>
        <begin position="175"/>
        <end position="195"/>
    </location>
</feature>
<dbReference type="InterPro" id="IPR050327">
    <property type="entry name" value="Proton-linked_MCT"/>
</dbReference>
<evidence type="ECO:0000313" key="6">
    <source>
        <dbReference type="EMBL" id="MBC4019224.1"/>
    </source>
</evidence>
<dbReference type="PROSITE" id="PS50850">
    <property type="entry name" value="MFS"/>
    <property type="match status" value="1"/>
</dbReference>
<dbReference type="PANTHER" id="PTHR11360:SF290">
    <property type="entry name" value="MONOCARBOXYLATE MFS PERMEASE"/>
    <property type="match status" value="1"/>
</dbReference>
<keyword evidence="1 4" id="KW-0812">Transmembrane</keyword>
<evidence type="ECO:0000256" key="1">
    <source>
        <dbReference type="ARBA" id="ARBA00022692"/>
    </source>
</evidence>
<feature type="transmembrane region" description="Helical" evidence="4">
    <location>
        <begin position="113"/>
        <end position="137"/>
    </location>
</feature>
<sequence>MDMRQDGETPSIESRASWVIATTAVIILSVSFGAPLIVIVGLRDIAETLGEARALPAVAVSLAYLGAGAGGVLMGWIAGRSSARLVTLIGGSMVCGGLLLASEGSAWQLMLGYGLLVGLLGNGALYPPMMAYVSLWFDRRRGTALALVSSGQYVAGALWPALFERAIAAFGWQRTMAGFGLFVAVAVLPLAALVLRQPPAPPMGGGTAAGPLAEAPVLGLPPNLALALLSVASFLCCIPMAMPAAHLVAFCGDLGIAGQRGALMLSVLLVAAFLARQAWGWLSDRIGGLNALLAGNICQTVGMAAFLATQDEAGLFLVSAAFGLGFSGIVPAYVLAVRELFPAREAAWRVPVLLFLSLSGMAAGAWLAGALYDGFGNYAVAWQAGIACNLAALALLGGLALRRRGFSPASVP</sequence>
<evidence type="ECO:0000259" key="5">
    <source>
        <dbReference type="PROSITE" id="PS50850"/>
    </source>
</evidence>
<protein>
    <submittedName>
        <fullName evidence="6">MFS transporter</fullName>
    </submittedName>
</protein>